<evidence type="ECO:0000256" key="1">
    <source>
        <dbReference type="SAM" id="MobiDB-lite"/>
    </source>
</evidence>
<dbReference type="PANTHER" id="PTHR13134:SF3">
    <property type="entry name" value="TRAFFICKING PROTEIN PARTICLE COMPLEX SUBUNIT 13"/>
    <property type="match status" value="1"/>
</dbReference>
<protein>
    <recommendedName>
        <fullName evidence="6">DUF974-domain-containing protein</fullName>
    </recommendedName>
</protein>
<feature type="compositionally biased region" description="Polar residues" evidence="1">
    <location>
        <begin position="398"/>
        <end position="415"/>
    </location>
</feature>
<feature type="domain" description="Trafficking protein particle complex subunit 13 middle" evidence="3">
    <location>
        <begin position="188"/>
        <end position="325"/>
    </location>
</feature>
<dbReference type="Proteomes" id="UP000053257">
    <property type="component" value="Unassembled WGS sequence"/>
</dbReference>
<accession>A0A0C3PSI2</accession>
<evidence type="ECO:0000313" key="4">
    <source>
        <dbReference type="EMBL" id="KIP10313.1"/>
    </source>
</evidence>
<keyword evidence="5" id="KW-1185">Reference proteome</keyword>
<feature type="region of interest" description="Disordered" evidence="1">
    <location>
        <begin position="355"/>
        <end position="427"/>
    </location>
</feature>
<dbReference type="Pfam" id="PF06159">
    <property type="entry name" value="TRAPPC13_N"/>
    <property type="match status" value="1"/>
</dbReference>
<dbReference type="InterPro" id="IPR055427">
    <property type="entry name" value="TRAPPC13_N"/>
</dbReference>
<evidence type="ECO:0000259" key="2">
    <source>
        <dbReference type="Pfam" id="PF06159"/>
    </source>
</evidence>
<dbReference type="OrthoDB" id="10250284at2759"/>
<dbReference type="Pfam" id="PF23647">
    <property type="entry name" value="TRAPPC13_M"/>
    <property type="match status" value="1"/>
</dbReference>
<dbReference type="PANTHER" id="PTHR13134">
    <property type="entry name" value="TRAFFICKING PROTEIN PARTICLE COMPLEX SUBUNIT 13"/>
    <property type="match status" value="1"/>
</dbReference>
<dbReference type="AlphaFoldDB" id="A0A0C3PSI2"/>
<evidence type="ECO:0000259" key="3">
    <source>
        <dbReference type="Pfam" id="PF23647"/>
    </source>
</evidence>
<dbReference type="STRING" id="745531.A0A0C3PSI2"/>
<feature type="domain" description="Trafficking protein particle complex subunit 13 N-terminal" evidence="2">
    <location>
        <begin position="6"/>
        <end position="184"/>
    </location>
</feature>
<proteinExistence type="predicted"/>
<dbReference type="InterPro" id="IPR055429">
    <property type="entry name" value="TRAPPC13_M"/>
</dbReference>
<evidence type="ECO:0000313" key="5">
    <source>
        <dbReference type="Proteomes" id="UP000053257"/>
    </source>
</evidence>
<sequence>MEGPSQLLSLKVMRVSRPALATAWEPFYSSSPSFSAHSTASVMSLQGKNPLPGHPKTLRDLTHISEMLTLPSAFGAIQLGETFSSCLSVNNEFSVDVEGVSLRVEMQTATTKATLAEYGGPDHRLKAGDTMENVVHHEIKELGQHVLACTVSYRLPPGHRPAHPVAEGHDPQVQSFRKFYKFAVTNPLSVKTKVHVPRAPTALHSLEEREKIFLEVHIQNLTPDAMWLQRMRFEAVEGWSVQDANKSLASDAKDDETIFTDSMALIQPQDTRQYVYILSPKDLSPFPVTHPPGAIIPLGRLDICWRSSFGEPGRLLTSMLSRRIPLIHGAGSSQPPVPPPKQPVSALPLHIQRSNTIASGPGTPPRAQSPQLAQRPLSPPVSTGSPAPYRPASPFNRMRTNTTMSLSTLPQSPTINAPPPPNLAVRRPDETLNVDLIVRHIPRDVLAVEKPFKILFTVTVSAPVAPTVLNQLRKQRVMTLVVQHVQPQKLVNIASVAPSINAAMAETWSPRLPSSGFSTPSPYATPHRGDFPDTLAQKLMYASPRDITSDSITYTEGEVNGGDATPAPPAREERISVVLPPPFAVPDPSTADRAALHSVRQLGPSAKFLPQLRLLAPQLGGADDTARRDLGHDRNLSESTVDSSEMDSDLHETLVSRVPRLLASQDFELEFLPRRTGFATVGGLRVLVAEDRIVEGESVAGEKPVWLAEARTLKEWDVVAEIWVNTVPVQ</sequence>
<dbReference type="HOGENOM" id="CLU_390303_0_0_1"/>
<reference evidence="4 5" key="1">
    <citation type="journal article" date="2014" name="PLoS Genet.">
        <title>Analysis of the Phlebiopsis gigantea genome, transcriptome and secretome provides insight into its pioneer colonization strategies of wood.</title>
        <authorList>
            <person name="Hori C."/>
            <person name="Ishida T."/>
            <person name="Igarashi K."/>
            <person name="Samejima M."/>
            <person name="Suzuki H."/>
            <person name="Master E."/>
            <person name="Ferreira P."/>
            <person name="Ruiz-Duenas F.J."/>
            <person name="Held B."/>
            <person name="Canessa P."/>
            <person name="Larrondo L.F."/>
            <person name="Schmoll M."/>
            <person name="Druzhinina I.S."/>
            <person name="Kubicek C.P."/>
            <person name="Gaskell J.A."/>
            <person name="Kersten P."/>
            <person name="St John F."/>
            <person name="Glasner J."/>
            <person name="Sabat G."/>
            <person name="Splinter BonDurant S."/>
            <person name="Syed K."/>
            <person name="Yadav J."/>
            <person name="Mgbeahuruike A.C."/>
            <person name="Kovalchuk A."/>
            <person name="Asiegbu F.O."/>
            <person name="Lackner G."/>
            <person name="Hoffmeister D."/>
            <person name="Rencoret J."/>
            <person name="Gutierrez A."/>
            <person name="Sun H."/>
            <person name="Lindquist E."/>
            <person name="Barry K."/>
            <person name="Riley R."/>
            <person name="Grigoriev I.V."/>
            <person name="Henrissat B."/>
            <person name="Kues U."/>
            <person name="Berka R.M."/>
            <person name="Martinez A.T."/>
            <person name="Covert S.F."/>
            <person name="Blanchette R.A."/>
            <person name="Cullen D."/>
        </authorList>
    </citation>
    <scope>NUCLEOTIDE SEQUENCE [LARGE SCALE GENOMIC DNA]</scope>
    <source>
        <strain evidence="4 5">11061_1 CR5-6</strain>
    </source>
</reference>
<gene>
    <name evidence="4" type="ORF">PHLGIDRAFT_250342</name>
</gene>
<dbReference type="EMBL" id="KN840456">
    <property type="protein sequence ID" value="KIP10313.1"/>
    <property type="molecule type" value="Genomic_DNA"/>
</dbReference>
<dbReference type="InterPro" id="IPR010378">
    <property type="entry name" value="TRAPPC13"/>
</dbReference>
<name>A0A0C3PSI2_PHLG1</name>
<organism evidence="4 5">
    <name type="scientific">Phlebiopsis gigantea (strain 11061_1 CR5-6)</name>
    <name type="common">White-rot fungus</name>
    <name type="synonym">Peniophora gigantea</name>
    <dbReference type="NCBI Taxonomy" id="745531"/>
    <lineage>
        <taxon>Eukaryota</taxon>
        <taxon>Fungi</taxon>
        <taxon>Dikarya</taxon>
        <taxon>Basidiomycota</taxon>
        <taxon>Agaricomycotina</taxon>
        <taxon>Agaricomycetes</taxon>
        <taxon>Polyporales</taxon>
        <taxon>Phanerochaetaceae</taxon>
        <taxon>Phlebiopsis</taxon>
    </lineage>
</organism>
<evidence type="ECO:0008006" key="6">
    <source>
        <dbReference type="Google" id="ProtNLM"/>
    </source>
</evidence>
<dbReference type="GO" id="GO:1990072">
    <property type="term" value="C:TRAPPIII protein complex"/>
    <property type="evidence" value="ECO:0007669"/>
    <property type="project" value="TreeGrafter"/>
</dbReference>